<name>A0A6S6PGN4_9MYCO</name>
<evidence type="ECO:0000313" key="2">
    <source>
        <dbReference type="Proteomes" id="UP000515734"/>
    </source>
</evidence>
<protein>
    <submittedName>
        <fullName evidence="1">Uncharacterized protein</fullName>
    </submittedName>
</protein>
<dbReference type="AlphaFoldDB" id="A0A6S6PGN4"/>
<dbReference type="EMBL" id="AP023287">
    <property type="protein sequence ID" value="BCI55700.1"/>
    <property type="molecule type" value="Genomic_DNA"/>
</dbReference>
<evidence type="ECO:0000313" key="1">
    <source>
        <dbReference type="EMBL" id="BCI55700.1"/>
    </source>
</evidence>
<gene>
    <name evidence="1" type="ORF">NIIDNTM18_49780</name>
</gene>
<organism evidence="1 2">
    <name type="scientific">Mycolicibacterium litorale</name>
    <dbReference type="NCBI Taxonomy" id="758802"/>
    <lineage>
        <taxon>Bacteria</taxon>
        <taxon>Bacillati</taxon>
        <taxon>Actinomycetota</taxon>
        <taxon>Actinomycetes</taxon>
        <taxon>Mycobacteriales</taxon>
        <taxon>Mycobacteriaceae</taxon>
        <taxon>Mycolicibacterium</taxon>
    </lineage>
</organism>
<dbReference type="RefSeq" id="WP_185293361.1">
    <property type="nucleotide sequence ID" value="NZ_AP023287.1"/>
</dbReference>
<dbReference type="Proteomes" id="UP000515734">
    <property type="component" value="Chromosome"/>
</dbReference>
<sequence length="101" mass="11289">MTSNQEVLRLYIKEVDPHGYDRSASDEEVLQTSMDYSAEVGVDIDDAARSLELAAQRFDISINDLVAAATALNVYTLCGLREALWQLERVIKVVRQIEGNT</sequence>
<accession>A0A6S6PGN4</accession>
<reference evidence="1 2" key="1">
    <citation type="submission" date="2020-07" db="EMBL/GenBank/DDBJ databases">
        <title>Complete genome sequence of Mycolicibacterium litorale like strain isolated from cardiac implantable electronic device infection.</title>
        <authorList>
            <person name="Fukano H."/>
            <person name="Miyama H."/>
            <person name="Hoshino Y."/>
        </authorList>
    </citation>
    <scope>NUCLEOTIDE SEQUENCE [LARGE SCALE GENOMIC DNA]</scope>
    <source>
        <strain evidence="1 2">NIIDNTM18</strain>
    </source>
</reference>
<proteinExistence type="predicted"/>